<gene>
    <name evidence="2" type="ORF">BDQ12DRAFT_673625</name>
</gene>
<dbReference type="InterPro" id="IPR016181">
    <property type="entry name" value="Acyl_CoA_acyltransferase"/>
</dbReference>
<dbReference type="GO" id="GO:0005737">
    <property type="term" value="C:cytoplasm"/>
    <property type="evidence" value="ECO:0007669"/>
    <property type="project" value="TreeGrafter"/>
</dbReference>
<dbReference type="Gene3D" id="3.40.630.30">
    <property type="match status" value="1"/>
</dbReference>
<dbReference type="Pfam" id="PF13302">
    <property type="entry name" value="Acetyltransf_3"/>
    <property type="match status" value="1"/>
</dbReference>
<evidence type="ECO:0000259" key="1">
    <source>
        <dbReference type="PROSITE" id="PS51186"/>
    </source>
</evidence>
<dbReference type="InterPro" id="IPR000182">
    <property type="entry name" value="GNAT_dom"/>
</dbReference>
<keyword evidence="2" id="KW-0808">Transferase</keyword>
<keyword evidence="3" id="KW-1185">Reference proteome</keyword>
<feature type="domain" description="N-acetyltransferase" evidence="1">
    <location>
        <begin position="27"/>
        <end position="198"/>
    </location>
</feature>
<evidence type="ECO:0000313" key="2">
    <source>
        <dbReference type="EMBL" id="TFK44819.1"/>
    </source>
</evidence>
<dbReference type="GO" id="GO:1990189">
    <property type="term" value="F:protein N-terminal-serine acetyltransferase activity"/>
    <property type="evidence" value="ECO:0007669"/>
    <property type="project" value="TreeGrafter"/>
</dbReference>
<protein>
    <submittedName>
        <fullName evidence="2">Acyl-CoA N-acyltransferase</fullName>
    </submittedName>
</protein>
<dbReference type="Proteomes" id="UP000308652">
    <property type="component" value="Unassembled WGS sequence"/>
</dbReference>
<dbReference type="EMBL" id="ML213590">
    <property type="protein sequence ID" value="TFK44819.1"/>
    <property type="molecule type" value="Genomic_DNA"/>
</dbReference>
<evidence type="ECO:0000313" key="3">
    <source>
        <dbReference type="Proteomes" id="UP000308652"/>
    </source>
</evidence>
<dbReference type="GO" id="GO:0008999">
    <property type="term" value="F:protein-N-terminal-alanine acetyltransferase activity"/>
    <property type="evidence" value="ECO:0007669"/>
    <property type="project" value="TreeGrafter"/>
</dbReference>
<dbReference type="SUPFAM" id="SSF55729">
    <property type="entry name" value="Acyl-CoA N-acyltransferases (Nat)"/>
    <property type="match status" value="1"/>
</dbReference>
<keyword evidence="2" id="KW-0012">Acyltransferase</keyword>
<dbReference type="OrthoDB" id="64477at2759"/>
<sequence>MPHPNAIQSPKGRLMLVAPNNNDDKSIAILRSHPRTRQYLLFMPEETTTEDARALRELRAQDSTMTIFHIHIANGKGSTDFVGMTGILHIDSANLSCEAGMMIMPQWHKKGIATEAFYMLLQFAFEERKLHRVTFEVSAENQPMQRWLEEVAQARLEAERKDYWRNIDGNYTDVKGYCILEGEWRGRIRDRLLARLLS</sequence>
<name>A0A5C3MHC6_9AGAR</name>
<dbReference type="PANTHER" id="PTHR43441">
    <property type="entry name" value="RIBOSOMAL-PROTEIN-SERINE ACETYLTRANSFERASE"/>
    <property type="match status" value="1"/>
</dbReference>
<dbReference type="PANTHER" id="PTHR43441:SF11">
    <property type="entry name" value="RIBOSOMAL-PROTEIN-SERINE ACETYLTRANSFERASE"/>
    <property type="match status" value="1"/>
</dbReference>
<dbReference type="AlphaFoldDB" id="A0A5C3MHC6"/>
<reference evidence="2 3" key="1">
    <citation type="journal article" date="2019" name="Nat. Ecol. Evol.">
        <title>Megaphylogeny resolves global patterns of mushroom evolution.</title>
        <authorList>
            <person name="Varga T."/>
            <person name="Krizsan K."/>
            <person name="Foldi C."/>
            <person name="Dima B."/>
            <person name="Sanchez-Garcia M."/>
            <person name="Sanchez-Ramirez S."/>
            <person name="Szollosi G.J."/>
            <person name="Szarkandi J.G."/>
            <person name="Papp V."/>
            <person name="Albert L."/>
            <person name="Andreopoulos W."/>
            <person name="Angelini C."/>
            <person name="Antonin V."/>
            <person name="Barry K.W."/>
            <person name="Bougher N.L."/>
            <person name="Buchanan P."/>
            <person name="Buyck B."/>
            <person name="Bense V."/>
            <person name="Catcheside P."/>
            <person name="Chovatia M."/>
            <person name="Cooper J."/>
            <person name="Damon W."/>
            <person name="Desjardin D."/>
            <person name="Finy P."/>
            <person name="Geml J."/>
            <person name="Haridas S."/>
            <person name="Hughes K."/>
            <person name="Justo A."/>
            <person name="Karasinski D."/>
            <person name="Kautmanova I."/>
            <person name="Kiss B."/>
            <person name="Kocsube S."/>
            <person name="Kotiranta H."/>
            <person name="LaButti K.M."/>
            <person name="Lechner B.E."/>
            <person name="Liimatainen K."/>
            <person name="Lipzen A."/>
            <person name="Lukacs Z."/>
            <person name="Mihaltcheva S."/>
            <person name="Morgado L.N."/>
            <person name="Niskanen T."/>
            <person name="Noordeloos M.E."/>
            <person name="Ohm R.A."/>
            <person name="Ortiz-Santana B."/>
            <person name="Ovrebo C."/>
            <person name="Racz N."/>
            <person name="Riley R."/>
            <person name="Savchenko A."/>
            <person name="Shiryaev A."/>
            <person name="Soop K."/>
            <person name="Spirin V."/>
            <person name="Szebenyi C."/>
            <person name="Tomsovsky M."/>
            <person name="Tulloss R.E."/>
            <person name="Uehling J."/>
            <person name="Grigoriev I.V."/>
            <person name="Vagvolgyi C."/>
            <person name="Papp T."/>
            <person name="Martin F.M."/>
            <person name="Miettinen O."/>
            <person name="Hibbett D.S."/>
            <person name="Nagy L.G."/>
        </authorList>
    </citation>
    <scope>NUCLEOTIDE SEQUENCE [LARGE SCALE GENOMIC DNA]</scope>
    <source>
        <strain evidence="2 3">CBS 166.37</strain>
    </source>
</reference>
<dbReference type="InterPro" id="IPR051908">
    <property type="entry name" value="Ribosomal_N-acetyltransferase"/>
</dbReference>
<dbReference type="STRING" id="68775.A0A5C3MHC6"/>
<proteinExistence type="predicted"/>
<accession>A0A5C3MHC6</accession>
<dbReference type="PROSITE" id="PS51186">
    <property type="entry name" value="GNAT"/>
    <property type="match status" value="1"/>
</dbReference>
<organism evidence="2 3">
    <name type="scientific">Crucibulum laeve</name>
    <dbReference type="NCBI Taxonomy" id="68775"/>
    <lineage>
        <taxon>Eukaryota</taxon>
        <taxon>Fungi</taxon>
        <taxon>Dikarya</taxon>
        <taxon>Basidiomycota</taxon>
        <taxon>Agaricomycotina</taxon>
        <taxon>Agaricomycetes</taxon>
        <taxon>Agaricomycetidae</taxon>
        <taxon>Agaricales</taxon>
        <taxon>Agaricineae</taxon>
        <taxon>Nidulariaceae</taxon>
        <taxon>Crucibulum</taxon>
    </lineage>
</organism>